<dbReference type="InterPro" id="IPR029058">
    <property type="entry name" value="AB_hydrolase_fold"/>
</dbReference>
<evidence type="ECO:0000313" key="2">
    <source>
        <dbReference type="Proteomes" id="UP001597548"/>
    </source>
</evidence>
<gene>
    <name evidence="1" type="ORF">ACFS29_03245</name>
</gene>
<sequence>MKLKNQLFFIGLIGILAMSCQSNKTKQLEKSEFYTDSIFSENLAEYRKYNVYLPKGFDTAKQYPIIYATDGSKSTEKNFYKLVLDSLIENKIIKPTIYIGSHSNSKIADSSGTLGNGDTMYLAYRYFEYLNQYYADTHNPELANRFKNHMKYFNDELIPSVENKFNQKLTKEDRYFYGVSNGAGFGLSLLNNHPNTIGTYLCFSTFGGDIQTNTWKSNVDYPKLYMEYGSEEPFFLKEDALFLKSKYDELNLFAKFNEYNGGHDYKIWNEKFTEIISKVLATE</sequence>
<protein>
    <submittedName>
        <fullName evidence="1">Alpha/beta hydrolase</fullName>
    </submittedName>
</protein>
<dbReference type="RefSeq" id="WP_194507680.1">
    <property type="nucleotide sequence ID" value="NZ_JADILU010000003.1"/>
</dbReference>
<reference evidence="2" key="1">
    <citation type="journal article" date="2019" name="Int. J. Syst. Evol. Microbiol.">
        <title>The Global Catalogue of Microorganisms (GCM) 10K type strain sequencing project: providing services to taxonomists for standard genome sequencing and annotation.</title>
        <authorList>
            <consortium name="The Broad Institute Genomics Platform"/>
            <consortium name="The Broad Institute Genome Sequencing Center for Infectious Disease"/>
            <person name="Wu L."/>
            <person name="Ma J."/>
        </authorList>
    </citation>
    <scope>NUCLEOTIDE SEQUENCE [LARGE SCALE GENOMIC DNA]</scope>
    <source>
        <strain evidence="2">KCTC 32514</strain>
    </source>
</reference>
<dbReference type="GO" id="GO:0016787">
    <property type="term" value="F:hydrolase activity"/>
    <property type="evidence" value="ECO:0007669"/>
    <property type="project" value="UniProtKB-KW"/>
</dbReference>
<dbReference type="InterPro" id="IPR050583">
    <property type="entry name" value="Mycobacterial_A85_antigen"/>
</dbReference>
<comment type="caution">
    <text evidence="1">The sequence shown here is derived from an EMBL/GenBank/DDBJ whole genome shotgun (WGS) entry which is preliminary data.</text>
</comment>
<dbReference type="InterPro" id="IPR000801">
    <property type="entry name" value="Esterase-like"/>
</dbReference>
<dbReference type="Proteomes" id="UP001597548">
    <property type="component" value="Unassembled WGS sequence"/>
</dbReference>
<dbReference type="Pfam" id="PF00756">
    <property type="entry name" value="Esterase"/>
    <property type="match status" value="1"/>
</dbReference>
<keyword evidence="1" id="KW-0378">Hydrolase</keyword>
<accession>A0ABW5ZSI1</accession>
<dbReference type="Gene3D" id="3.40.50.1820">
    <property type="entry name" value="alpha/beta hydrolase"/>
    <property type="match status" value="1"/>
</dbReference>
<dbReference type="PANTHER" id="PTHR48098">
    <property type="entry name" value="ENTEROCHELIN ESTERASE-RELATED"/>
    <property type="match status" value="1"/>
</dbReference>
<keyword evidence="2" id="KW-1185">Reference proteome</keyword>
<dbReference type="PROSITE" id="PS51257">
    <property type="entry name" value="PROKAR_LIPOPROTEIN"/>
    <property type="match status" value="1"/>
</dbReference>
<organism evidence="1 2">
    <name type="scientific">Psychroserpens luteus</name>
    <dbReference type="NCBI Taxonomy" id="1434066"/>
    <lineage>
        <taxon>Bacteria</taxon>
        <taxon>Pseudomonadati</taxon>
        <taxon>Bacteroidota</taxon>
        <taxon>Flavobacteriia</taxon>
        <taxon>Flavobacteriales</taxon>
        <taxon>Flavobacteriaceae</taxon>
        <taxon>Psychroserpens</taxon>
    </lineage>
</organism>
<dbReference type="PANTHER" id="PTHR48098:SF6">
    <property type="entry name" value="FERRI-BACILLIBACTIN ESTERASE BESA"/>
    <property type="match status" value="1"/>
</dbReference>
<name>A0ABW5ZSI1_9FLAO</name>
<evidence type="ECO:0000313" key="1">
    <source>
        <dbReference type="EMBL" id="MFD2914642.1"/>
    </source>
</evidence>
<dbReference type="SUPFAM" id="SSF53474">
    <property type="entry name" value="alpha/beta-Hydrolases"/>
    <property type="match status" value="1"/>
</dbReference>
<dbReference type="EMBL" id="JBHUOS010000001">
    <property type="protein sequence ID" value="MFD2914642.1"/>
    <property type="molecule type" value="Genomic_DNA"/>
</dbReference>
<proteinExistence type="predicted"/>